<proteinExistence type="inferred from homology"/>
<evidence type="ECO:0000256" key="1">
    <source>
        <dbReference type="ARBA" id="ARBA00008007"/>
    </source>
</evidence>
<dbReference type="EMBL" id="BAAAFH010000003">
    <property type="protein sequence ID" value="GAA0873961.1"/>
    <property type="molecule type" value="Genomic_DNA"/>
</dbReference>
<evidence type="ECO:0000313" key="2">
    <source>
        <dbReference type="EMBL" id="GAA0873961.1"/>
    </source>
</evidence>
<dbReference type="CDD" id="cd06223">
    <property type="entry name" value="PRTases_typeI"/>
    <property type="match status" value="1"/>
</dbReference>
<gene>
    <name evidence="2" type="ORF">GCM10009118_03690</name>
</gene>
<organism evidence="2 3">
    <name type="scientific">Wandonia haliotis</name>
    <dbReference type="NCBI Taxonomy" id="574963"/>
    <lineage>
        <taxon>Bacteria</taxon>
        <taxon>Pseudomonadati</taxon>
        <taxon>Bacteroidota</taxon>
        <taxon>Flavobacteriia</taxon>
        <taxon>Flavobacteriales</taxon>
        <taxon>Crocinitomicaceae</taxon>
        <taxon>Wandonia</taxon>
    </lineage>
</organism>
<dbReference type="InterPro" id="IPR051910">
    <property type="entry name" value="ComF/GntX_DNA_util-trans"/>
</dbReference>
<comment type="similarity">
    <text evidence="1">Belongs to the ComF/GntX family.</text>
</comment>
<name>A0ABN1ML36_9FLAO</name>
<keyword evidence="3" id="KW-1185">Reference proteome</keyword>
<dbReference type="PANTHER" id="PTHR47505:SF1">
    <property type="entry name" value="DNA UTILIZATION PROTEIN YHGH"/>
    <property type="match status" value="1"/>
</dbReference>
<dbReference type="InterPro" id="IPR000836">
    <property type="entry name" value="PRTase_dom"/>
</dbReference>
<dbReference type="InterPro" id="IPR029057">
    <property type="entry name" value="PRTase-like"/>
</dbReference>
<comment type="caution">
    <text evidence="2">The sequence shown here is derived from an EMBL/GenBank/DDBJ whole genome shotgun (WGS) entry which is preliminary data.</text>
</comment>
<sequence>MQDICIFCEDSLMYTYYEKFKEDSPLDELFYGRAQLESTFSLLNFSRGTSTRKIVHQIKYKNNKPLAHFMGRKMGRALHEKWKEGFPDVLIPVPLHPKKFYLRGYNQSELLAKGVAHETGIKVLVSLLKRRVHTQTQTKKGKYARWDNVEDIFTVNHPLRWKNKHICIIDDVITTGSTLESCIRKLKEEIPGVKISVISLAMAKK</sequence>
<dbReference type="SUPFAM" id="SSF53271">
    <property type="entry name" value="PRTase-like"/>
    <property type="match status" value="1"/>
</dbReference>
<evidence type="ECO:0000313" key="3">
    <source>
        <dbReference type="Proteomes" id="UP001501126"/>
    </source>
</evidence>
<dbReference type="Gene3D" id="3.40.50.2020">
    <property type="match status" value="1"/>
</dbReference>
<dbReference type="PANTHER" id="PTHR47505">
    <property type="entry name" value="DNA UTILIZATION PROTEIN YHGH"/>
    <property type="match status" value="1"/>
</dbReference>
<accession>A0ABN1ML36</accession>
<reference evidence="2 3" key="1">
    <citation type="journal article" date="2019" name="Int. J. Syst. Evol. Microbiol.">
        <title>The Global Catalogue of Microorganisms (GCM) 10K type strain sequencing project: providing services to taxonomists for standard genome sequencing and annotation.</title>
        <authorList>
            <consortium name="The Broad Institute Genomics Platform"/>
            <consortium name="The Broad Institute Genome Sequencing Center for Infectious Disease"/>
            <person name="Wu L."/>
            <person name="Ma J."/>
        </authorList>
    </citation>
    <scope>NUCLEOTIDE SEQUENCE [LARGE SCALE GENOMIC DNA]</scope>
    <source>
        <strain evidence="2 3">JCM 16083</strain>
    </source>
</reference>
<dbReference type="Proteomes" id="UP001501126">
    <property type="component" value="Unassembled WGS sequence"/>
</dbReference>
<protein>
    <submittedName>
        <fullName evidence="2">ComF family protein</fullName>
    </submittedName>
</protein>